<dbReference type="EMBL" id="JAFLCK010000008">
    <property type="protein sequence ID" value="MBN8660130.1"/>
    <property type="molecule type" value="Genomic_DNA"/>
</dbReference>
<keyword evidence="7" id="KW-0315">Glutamine amidotransferase</keyword>
<keyword evidence="1" id="KW-0963">Cytoplasm</keyword>
<evidence type="ECO:0000256" key="1">
    <source>
        <dbReference type="ARBA" id="ARBA00022490"/>
    </source>
</evidence>
<dbReference type="PANTHER" id="PTHR10099">
    <property type="entry name" value="PHOSPHORIBOSYLFORMYLGLYCINAMIDINE SYNTHASE"/>
    <property type="match status" value="1"/>
</dbReference>
<keyword evidence="6" id="KW-0067">ATP-binding</keyword>
<organism evidence="8 9">
    <name type="scientific">Candidatus Obscuribacter phosphatis</name>
    <dbReference type="NCBI Taxonomy" id="1906157"/>
    <lineage>
        <taxon>Bacteria</taxon>
        <taxon>Bacillati</taxon>
        <taxon>Candidatus Melainabacteria</taxon>
        <taxon>Candidatus Obscuribacterales</taxon>
        <taxon>Candidatus Obscuribacteraceae</taxon>
        <taxon>Candidatus Obscuribacter</taxon>
    </lineage>
</organism>
<keyword evidence="3" id="KW-0547">Nucleotide-binding</keyword>
<protein>
    <submittedName>
        <fullName evidence="8">Phosphoribosylformylglycinamidine synthase subunit PurQ</fullName>
    </submittedName>
</protein>
<keyword evidence="5" id="KW-0378">Hydrolase</keyword>
<keyword evidence="4" id="KW-0658">Purine biosynthesis</keyword>
<evidence type="ECO:0000256" key="6">
    <source>
        <dbReference type="ARBA" id="ARBA00022840"/>
    </source>
</evidence>
<dbReference type="GO" id="GO:0004642">
    <property type="term" value="F:phosphoribosylformylglycinamidine synthase activity"/>
    <property type="evidence" value="ECO:0007669"/>
    <property type="project" value="InterPro"/>
</dbReference>
<evidence type="ECO:0000256" key="4">
    <source>
        <dbReference type="ARBA" id="ARBA00022755"/>
    </source>
</evidence>
<accession>A0A8J7TKP1</accession>
<sequence length="268" mass="28723">MSANQANLTNDSGLRNKTRPVALVLRGDGINCEEETVQALGLAGFEAKRVTCLDLKDSPKLLSQASALVLPGGFSFGDEVRSGKILAVKLRAYIFDALAAYADRGGLILGICNGFQVLVQLGILPGGQVLNLDSERPLTLAHNSGGKFIDRWVELKVSAGSAFTRGLPETIWLPVRHGEGRLVLKEEVAGLEDLVSSLACLSYLDDLNGSFQKIAGLTSRTGKVMGLMPHPECFVRASQHPAWTASRSGDGEVMPGLQIFQNMFAMLQ</sequence>
<dbReference type="Gene3D" id="3.40.50.880">
    <property type="match status" value="1"/>
</dbReference>
<comment type="caution">
    <text evidence="8">The sequence shown here is derived from an EMBL/GenBank/DDBJ whole genome shotgun (WGS) entry which is preliminary data.</text>
</comment>
<evidence type="ECO:0000256" key="7">
    <source>
        <dbReference type="ARBA" id="ARBA00022962"/>
    </source>
</evidence>
<reference evidence="8" key="1">
    <citation type="submission" date="2021-02" db="EMBL/GenBank/DDBJ databases">
        <title>Genome-Resolved Metagenomics of a Microbial Community Performing Photosynthetic Biological Nutrient Removal.</title>
        <authorList>
            <person name="Mcdaniel E.A."/>
        </authorList>
    </citation>
    <scope>NUCLEOTIDE SEQUENCE</scope>
    <source>
        <strain evidence="8">UWPOB_OBS1</strain>
    </source>
</reference>
<evidence type="ECO:0000256" key="3">
    <source>
        <dbReference type="ARBA" id="ARBA00022741"/>
    </source>
</evidence>
<dbReference type="GO" id="GO:0016787">
    <property type="term" value="F:hydrolase activity"/>
    <property type="evidence" value="ECO:0007669"/>
    <property type="project" value="UniProtKB-KW"/>
</dbReference>
<dbReference type="PIRSF" id="PIRSF001586">
    <property type="entry name" value="FGAM_synth_I"/>
    <property type="match status" value="1"/>
</dbReference>
<dbReference type="PROSITE" id="PS51273">
    <property type="entry name" value="GATASE_TYPE_1"/>
    <property type="match status" value="1"/>
</dbReference>
<dbReference type="SUPFAM" id="SSF52317">
    <property type="entry name" value="Class I glutamine amidotransferase-like"/>
    <property type="match status" value="1"/>
</dbReference>
<dbReference type="InterPro" id="IPR029062">
    <property type="entry name" value="Class_I_gatase-like"/>
</dbReference>
<keyword evidence="2" id="KW-0436">Ligase</keyword>
<dbReference type="SMART" id="SM01211">
    <property type="entry name" value="GATase_5"/>
    <property type="match status" value="1"/>
</dbReference>
<evidence type="ECO:0000313" key="8">
    <source>
        <dbReference type="EMBL" id="MBN8660130.1"/>
    </source>
</evidence>
<gene>
    <name evidence="8" type="ORF">J0M35_07185</name>
</gene>
<evidence type="ECO:0000256" key="2">
    <source>
        <dbReference type="ARBA" id="ARBA00022598"/>
    </source>
</evidence>
<dbReference type="InterPro" id="IPR010075">
    <property type="entry name" value="PRibForGlyAmidine_synth_PurQ"/>
</dbReference>
<evidence type="ECO:0000313" key="9">
    <source>
        <dbReference type="Proteomes" id="UP000664277"/>
    </source>
</evidence>
<dbReference type="AlphaFoldDB" id="A0A8J7TKP1"/>
<dbReference type="GO" id="GO:0005737">
    <property type="term" value="C:cytoplasm"/>
    <property type="evidence" value="ECO:0007669"/>
    <property type="project" value="TreeGrafter"/>
</dbReference>
<dbReference type="PANTHER" id="PTHR10099:SF1">
    <property type="entry name" value="PHOSPHORIBOSYLFORMYLGLYCINAMIDINE SYNTHASE"/>
    <property type="match status" value="1"/>
</dbReference>
<evidence type="ECO:0000256" key="5">
    <source>
        <dbReference type="ARBA" id="ARBA00022801"/>
    </source>
</evidence>
<dbReference type="Pfam" id="PF13507">
    <property type="entry name" value="GATase_5"/>
    <property type="match status" value="1"/>
</dbReference>
<dbReference type="GO" id="GO:0006189">
    <property type="term" value="P:'de novo' IMP biosynthetic process"/>
    <property type="evidence" value="ECO:0007669"/>
    <property type="project" value="InterPro"/>
</dbReference>
<name>A0A8J7TKP1_9BACT</name>
<dbReference type="GO" id="GO:0005524">
    <property type="term" value="F:ATP binding"/>
    <property type="evidence" value="ECO:0007669"/>
    <property type="project" value="UniProtKB-KW"/>
</dbReference>
<proteinExistence type="predicted"/>
<dbReference type="Proteomes" id="UP000664277">
    <property type="component" value="Unassembled WGS sequence"/>
</dbReference>